<evidence type="ECO:0000259" key="1">
    <source>
        <dbReference type="PROSITE" id="PS50011"/>
    </source>
</evidence>
<protein>
    <recommendedName>
        <fullName evidence="1">Protein kinase domain-containing protein</fullName>
    </recommendedName>
</protein>
<sequence>MLQRIQPQIENNQPIQQNPEEMLIGQEYTSFVLLENSTFKTIYECIRIQSAQKYIVYQLTHSAQSISPQNIQKLNQCKLVNLIHPENIYYEENCIYMTQQQYLNNFQLQNCRQQLNKQLQLFLITQLCITLQELEKRSFPHYILSPNNIYIIEGVLHLSLMHFKFEETGQNTFDSFQQFVNQYFHSGDYCKDNFENTTDYLLSKMQIDDSESNSTSFVKKLLQINYLKSEQAGYNSFIYSSSRPSLFQIYPHIKDQIFIKVLRIYDDNDVEVNKYRYTQNKRELIFNEILKDNVKFATFCAYIRIQKIPYFFFQKYPLTLQQLFEESSRTTNHPLQKLQYKFAMQLAQALKELHKLQILHRDIKPENVFITNLDYHKANLKVADFDRSRKIDQQDCQQEVTLDDYTVFSSTYNYNPPEAFKTQYGFSSDIWQFGLTLFQMANNGVYPPVKEQLVFLDEDYRKINLDFIKNVLQDKQNINQAYINLISRCLEYESNQRITLNKFIQDLSQIRIDMVDEDDILEPEIDDNSEISTCNFDSSICWTNFSLKSPNWILNELAQSAGDTSIFFKDQ</sequence>
<proteinExistence type="predicted"/>
<dbReference type="GO" id="GO:0004674">
    <property type="term" value="F:protein serine/threonine kinase activity"/>
    <property type="evidence" value="ECO:0007669"/>
    <property type="project" value="TreeGrafter"/>
</dbReference>
<comment type="caution">
    <text evidence="2">The sequence shown here is derived from an EMBL/GenBank/DDBJ whole genome shotgun (WGS) entry which is preliminary data.</text>
</comment>
<dbReference type="EMBL" id="CAJJDP010000001">
    <property type="protein sequence ID" value="CAD8131637.1"/>
    <property type="molecule type" value="Genomic_DNA"/>
</dbReference>
<dbReference type="AlphaFoldDB" id="A0A8S1RW87"/>
<dbReference type="InterPro" id="IPR008271">
    <property type="entry name" value="Ser/Thr_kinase_AS"/>
</dbReference>
<dbReference type="PROSITE" id="PS00108">
    <property type="entry name" value="PROTEIN_KINASE_ST"/>
    <property type="match status" value="1"/>
</dbReference>
<dbReference type="PANTHER" id="PTHR44167:SF25">
    <property type="entry name" value="PROTEIN KINASE DOMAIN CONTAINING PROTEIN"/>
    <property type="match status" value="1"/>
</dbReference>
<dbReference type="GO" id="GO:0005737">
    <property type="term" value="C:cytoplasm"/>
    <property type="evidence" value="ECO:0007669"/>
    <property type="project" value="TreeGrafter"/>
</dbReference>
<dbReference type="InterPro" id="IPR000719">
    <property type="entry name" value="Prot_kinase_dom"/>
</dbReference>
<name>A0A8S1RW87_PAROT</name>
<keyword evidence="3" id="KW-1185">Reference proteome</keyword>
<dbReference type="GO" id="GO:0044773">
    <property type="term" value="P:mitotic DNA damage checkpoint signaling"/>
    <property type="evidence" value="ECO:0007669"/>
    <property type="project" value="TreeGrafter"/>
</dbReference>
<dbReference type="PROSITE" id="PS50011">
    <property type="entry name" value="PROTEIN_KINASE_DOM"/>
    <property type="match status" value="1"/>
</dbReference>
<organism evidence="2 3">
    <name type="scientific">Paramecium octaurelia</name>
    <dbReference type="NCBI Taxonomy" id="43137"/>
    <lineage>
        <taxon>Eukaryota</taxon>
        <taxon>Sar</taxon>
        <taxon>Alveolata</taxon>
        <taxon>Ciliophora</taxon>
        <taxon>Intramacronucleata</taxon>
        <taxon>Oligohymenophorea</taxon>
        <taxon>Peniculida</taxon>
        <taxon>Parameciidae</taxon>
        <taxon>Paramecium</taxon>
    </lineage>
</organism>
<dbReference type="PANTHER" id="PTHR44167">
    <property type="entry name" value="OVARIAN-SPECIFIC SERINE/THREONINE-PROTEIN KINASE LOK-RELATED"/>
    <property type="match status" value="1"/>
</dbReference>
<dbReference type="OrthoDB" id="303048at2759"/>
<dbReference type="SMART" id="SM00220">
    <property type="entry name" value="S_TKc"/>
    <property type="match status" value="1"/>
</dbReference>
<dbReference type="GO" id="GO:0005634">
    <property type="term" value="C:nucleus"/>
    <property type="evidence" value="ECO:0007669"/>
    <property type="project" value="TreeGrafter"/>
</dbReference>
<feature type="domain" description="Protein kinase" evidence="1">
    <location>
        <begin position="224"/>
        <end position="512"/>
    </location>
</feature>
<evidence type="ECO:0000313" key="3">
    <source>
        <dbReference type="Proteomes" id="UP000683925"/>
    </source>
</evidence>
<dbReference type="OMA" id="CAYIRIQ"/>
<dbReference type="Pfam" id="PF00069">
    <property type="entry name" value="Pkinase"/>
    <property type="match status" value="1"/>
</dbReference>
<dbReference type="GO" id="GO:0005524">
    <property type="term" value="F:ATP binding"/>
    <property type="evidence" value="ECO:0007669"/>
    <property type="project" value="InterPro"/>
</dbReference>
<dbReference type="Proteomes" id="UP000683925">
    <property type="component" value="Unassembled WGS sequence"/>
</dbReference>
<accession>A0A8S1RW87</accession>
<evidence type="ECO:0000313" key="2">
    <source>
        <dbReference type="EMBL" id="CAD8131637.1"/>
    </source>
</evidence>
<reference evidence="2" key="1">
    <citation type="submission" date="2021-01" db="EMBL/GenBank/DDBJ databases">
        <authorList>
            <consortium name="Genoscope - CEA"/>
            <person name="William W."/>
        </authorList>
    </citation>
    <scope>NUCLEOTIDE SEQUENCE</scope>
</reference>
<gene>
    <name evidence="2" type="ORF">POCTA_138.1.T0030025</name>
</gene>